<dbReference type="InterPro" id="IPR043863">
    <property type="entry name" value="DUF5825"/>
</dbReference>
<dbReference type="RefSeq" id="WP_130342672.1">
    <property type="nucleotide sequence ID" value="NZ_SGWQ01000001.1"/>
</dbReference>
<evidence type="ECO:0000313" key="1">
    <source>
        <dbReference type="EMBL" id="RZS45087.1"/>
    </source>
</evidence>
<comment type="caution">
    <text evidence="1">The sequence shown here is derived from an EMBL/GenBank/DDBJ whole genome shotgun (WGS) entry which is preliminary data.</text>
</comment>
<protein>
    <submittedName>
        <fullName evidence="1">Uncharacterized protein</fullName>
    </submittedName>
</protein>
<evidence type="ECO:0000313" key="2">
    <source>
        <dbReference type="Proteomes" id="UP000294257"/>
    </source>
</evidence>
<dbReference type="OrthoDB" id="3624112at2"/>
<dbReference type="Proteomes" id="UP000294257">
    <property type="component" value="Unassembled WGS sequence"/>
</dbReference>
<accession>A0A4Q7L6V1</accession>
<keyword evidence="2" id="KW-1185">Reference proteome</keyword>
<organism evidence="1 2">
    <name type="scientific">Herbihabitans rhizosphaerae</name>
    <dbReference type="NCBI Taxonomy" id="1872711"/>
    <lineage>
        <taxon>Bacteria</taxon>
        <taxon>Bacillati</taxon>
        <taxon>Actinomycetota</taxon>
        <taxon>Actinomycetes</taxon>
        <taxon>Pseudonocardiales</taxon>
        <taxon>Pseudonocardiaceae</taxon>
        <taxon>Herbihabitans</taxon>
    </lineage>
</organism>
<gene>
    <name evidence="1" type="ORF">EV193_101973</name>
</gene>
<dbReference type="Pfam" id="PF19142">
    <property type="entry name" value="DUF5825"/>
    <property type="match status" value="1"/>
</dbReference>
<name>A0A4Q7L6V1_9PSEU</name>
<sequence>MWAVAEQPAWPASVTVALDDPGPHGRVAAAAVERAAAAGQRITFDRTVHFGQSAVRDALVLTVLREAMSNLVPVDWSARGDLPWPSRLVVHLPPPSVVDSESGGAWRAEHRFGQCWYRVGPSFLVIKDVRPGRPKARTLVPGEWTEAFLALASGDGVPRDEWQRVMLDRLVRARLAIMLDERGVVLPYRMCRWPIAAT</sequence>
<dbReference type="AlphaFoldDB" id="A0A4Q7L6V1"/>
<dbReference type="EMBL" id="SGWQ01000001">
    <property type="protein sequence ID" value="RZS45087.1"/>
    <property type="molecule type" value="Genomic_DNA"/>
</dbReference>
<reference evidence="1 2" key="1">
    <citation type="submission" date="2019-02" db="EMBL/GenBank/DDBJ databases">
        <title>Genomic Encyclopedia of Type Strains, Phase IV (KMG-IV): sequencing the most valuable type-strain genomes for metagenomic binning, comparative biology and taxonomic classification.</title>
        <authorList>
            <person name="Goeker M."/>
        </authorList>
    </citation>
    <scope>NUCLEOTIDE SEQUENCE [LARGE SCALE GENOMIC DNA]</scope>
    <source>
        <strain evidence="1 2">DSM 101727</strain>
    </source>
</reference>
<proteinExistence type="predicted"/>